<evidence type="ECO:0000313" key="4">
    <source>
        <dbReference type="Proteomes" id="UP000229056"/>
    </source>
</evidence>
<feature type="domain" description="Glycosyl transferase family 1" evidence="1">
    <location>
        <begin position="209"/>
        <end position="352"/>
    </location>
</feature>
<gene>
    <name evidence="3" type="ORF">COT80_03785</name>
</gene>
<protein>
    <recommendedName>
        <fullName evidence="5">Glycosyltransferase subfamily 4-like N-terminal domain-containing protein</fullName>
    </recommendedName>
</protein>
<organism evidence="3 4">
    <name type="scientific">Candidatus Buchananbacteria bacterium CG10_big_fil_rev_8_21_14_0_10_33_19</name>
    <dbReference type="NCBI Taxonomy" id="1974525"/>
    <lineage>
        <taxon>Bacteria</taxon>
        <taxon>Candidatus Buchananiibacteriota</taxon>
    </lineage>
</organism>
<evidence type="ECO:0008006" key="5">
    <source>
        <dbReference type="Google" id="ProtNLM"/>
    </source>
</evidence>
<dbReference type="SUPFAM" id="SSF53756">
    <property type="entry name" value="UDP-Glycosyltransferase/glycogen phosphorylase"/>
    <property type="match status" value="1"/>
</dbReference>
<accession>A0A2H0W5I8</accession>
<dbReference type="Proteomes" id="UP000229056">
    <property type="component" value="Unassembled WGS sequence"/>
</dbReference>
<name>A0A2H0W5I8_9BACT</name>
<feature type="domain" description="Glycosyltransferase subfamily 4-like N-terminal" evidence="2">
    <location>
        <begin position="16"/>
        <end position="201"/>
    </location>
</feature>
<dbReference type="Gene3D" id="3.40.50.2000">
    <property type="entry name" value="Glycogen Phosphorylase B"/>
    <property type="match status" value="2"/>
</dbReference>
<reference evidence="4" key="1">
    <citation type="submission" date="2017-09" db="EMBL/GenBank/DDBJ databases">
        <title>Depth-based differentiation of microbial function through sediment-hosted aquifers and enrichment of novel symbionts in the deep terrestrial subsurface.</title>
        <authorList>
            <person name="Probst A.J."/>
            <person name="Ladd B."/>
            <person name="Jarett J.K."/>
            <person name="Geller-Mcgrath D.E."/>
            <person name="Sieber C.M.K."/>
            <person name="Emerson J.B."/>
            <person name="Anantharaman K."/>
            <person name="Thomas B.C."/>
            <person name="Malmstrom R."/>
            <person name="Stieglmeier M."/>
            <person name="Klingl A."/>
            <person name="Woyke T."/>
            <person name="Ryan C.M."/>
            <person name="Banfield J.F."/>
        </authorList>
    </citation>
    <scope>NUCLEOTIDE SEQUENCE [LARGE SCALE GENOMIC DNA]</scope>
</reference>
<dbReference type="GO" id="GO:0016757">
    <property type="term" value="F:glycosyltransferase activity"/>
    <property type="evidence" value="ECO:0007669"/>
    <property type="project" value="InterPro"/>
</dbReference>
<comment type="caution">
    <text evidence="3">The sequence shown here is derived from an EMBL/GenBank/DDBJ whole genome shotgun (WGS) entry which is preliminary data.</text>
</comment>
<dbReference type="PANTHER" id="PTHR12526:SF638">
    <property type="entry name" value="SPORE COAT PROTEIN SA"/>
    <property type="match status" value="1"/>
</dbReference>
<proteinExistence type="predicted"/>
<dbReference type="InterPro" id="IPR001296">
    <property type="entry name" value="Glyco_trans_1"/>
</dbReference>
<evidence type="ECO:0000259" key="2">
    <source>
        <dbReference type="Pfam" id="PF13439"/>
    </source>
</evidence>
<sequence>MKLAIIHSIYKPYSRGGAEVVVENIANGFKKNGNDVLVIALGYKNEIKDVDGVKVYYIKPFNLFNFLDINSKPAWFRLPWHIIDMINDVQTWRIYKILKQENPDLVLTHNLKGLGYYIPWLLKIMKLRHIHTIHDMQLIHPSGLLQKNQKLNLVVSFYAWLNKKLFNKVEKVIFPSNYIKTAYESYGFFASADKLVVANPVEIHDYDFKPKCKNSQNPQLLFLGQVEEYKGILDLIAATKKIKINFTLHIVGDGSALAKAKDLVTNDLRFKFYGRLSQAELKNNIWSKIDLLINPTKVPESFGLVVAEAFSYGIPVLASDIGAIPELIDDGKNGWLFKPGDIDELSYKIKSITGSICAYESIGLLGHQKVKDMSIDHYLNKLEEFAKITSS</sequence>
<dbReference type="EMBL" id="PEZY01000012">
    <property type="protein sequence ID" value="PIS05861.1"/>
    <property type="molecule type" value="Genomic_DNA"/>
</dbReference>
<dbReference type="PANTHER" id="PTHR12526">
    <property type="entry name" value="GLYCOSYLTRANSFERASE"/>
    <property type="match status" value="1"/>
</dbReference>
<dbReference type="AlphaFoldDB" id="A0A2H0W5I8"/>
<dbReference type="Pfam" id="PF13439">
    <property type="entry name" value="Glyco_transf_4"/>
    <property type="match status" value="1"/>
</dbReference>
<dbReference type="InterPro" id="IPR028098">
    <property type="entry name" value="Glyco_trans_4-like_N"/>
</dbReference>
<evidence type="ECO:0000313" key="3">
    <source>
        <dbReference type="EMBL" id="PIS05861.1"/>
    </source>
</evidence>
<evidence type="ECO:0000259" key="1">
    <source>
        <dbReference type="Pfam" id="PF00534"/>
    </source>
</evidence>
<dbReference type="Pfam" id="PF00534">
    <property type="entry name" value="Glycos_transf_1"/>
    <property type="match status" value="1"/>
</dbReference>